<name>A0A1Y1WK26_9FUNG</name>
<feature type="region of interest" description="Disordered" evidence="1">
    <location>
        <begin position="109"/>
        <end position="133"/>
    </location>
</feature>
<proteinExistence type="predicted"/>
<reference evidence="2 3" key="2">
    <citation type="submission" date="2016-08" db="EMBL/GenBank/DDBJ databases">
        <title>Pervasive Adenine N6-methylation of Active Genes in Fungi.</title>
        <authorList>
            <consortium name="DOE Joint Genome Institute"/>
            <person name="Mondo S.J."/>
            <person name="Dannebaum R.O."/>
            <person name="Kuo R.C."/>
            <person name="Labutti K."/>
            <person name="Haridas S."/>
            <person name="Kuo A."/>
            <person name="Salamov A."/>
            <person name="Ahrendt S.R."/>
            <person name="Lipzen A."/>
            <person name="Sullivan W."/>
            <person name="Andreopoulos W.B."/>
            <person name="Clum A."/>
            <person name="Lindquist E."/>
            <person name="Daum C."/>
            <person name="Ramamoorthy G.K."/>
            <person name="Gryganskyi A."/>
            <person name="Culley D."/>
            <person name="Magnuson J.K."/>
            <person name="James T.Y."/>
            <person name="O'Malley M.A."/>
            <person name="Stajich J.E."/>
            <person name="Spatafora J.W."/>
            <person name="Visel A."/>
            <person name="Grigoriev I.V."/>
        </authorList>
    </citation>
    <scope>NUCLEOTIDE SEQUENCE [LARGE SCALE GENOMIC DNA]</scope>
    <source>
        <strain evidence="2 3">S4</strain>
    </source>
</reference>
<evidence type="ECO:0000256" key="1">
    <source>
        <dbReference type="SAM" id="MobiDB-lite"/>
    </source>
</evidence>
<dbReference type="Proteomes" id="UP000193944">
    <property type="component" value="Unassembled WGS sequence"/>
</dbReference>
<sequence>MILVDSEELDITNNYHPIVYFLIILLNHNKNKDSKCFGMLKKYLENYDIKLSDIENIDDPLEYKEINSTDIESSETEDFEYGNIEIDDLNDVINNLNIKDEITNSKVLKTDYPKNEDRKNEDPKNEDPKNEDQDQKIKYKYDIIDIIYQCMDDYGLSIVDKARLITIKKYYNNKASLTYQTVYNIFIILYLGYLVFSDNEWYKFSYGRHGWEIISSYDLAKEINIGLISKLTKLCNHCNYSLEKLPKKLFNYMRHHAVTYKNLDHLETFFFLGNFISRMDKSQVLRFEDCVYDFNIKKPRPGLPRDFCLKSTNYNYFTKNKEKMEEIK</sequence>
<dbReference type="EMBL" id="MCFG01000387">
    <property type="protein sequence ID" value="ORX73454.1"/>
    <property type="molecule type" value="Genomic_DNA"/>
</dbReference>
<evidence type="ECO:0000313" key="3">
    <source>
        <dbReference type="Proteomes" id="UP000193944"/>
    </source>
</evidence>
<dbReference type="OrthoDB" id="10482251at2759"/>
<accession>A0A1Y1WK26</accession>
<protein>
    <submittedName>
        <fullName evidence="2">Uncharacterized protein</fullName>
    </submittedName>
</protein>
<dbReference type="AlphaFoldDB" id="A0A1Y1WK26"/>
<organism evidence="2 3">
    <name type="scientific">Anaeromyces robustus</name>
    <dbReference type="NCBI Taxonomy" id="1754192"/>
    <lineage>
        <taxon>Eukaryota</taxon>
        <taxon>Fungi</taxon>
        <taxon>Fungi incertae sedis</taxon>
        <taxon>Chytridiomycota</taxon>
        <taxon>Chytridiomycota incertae sedis</taxon>
        <taxon>Neocallimastigomycetes</taxon>
        <taxon>Neocallimastigales</taxon>
        <taxon>Neocallimastigaceae</taxon>
        <taxon>Anaeromyces</taxon>
    </lineage>
</organism>
<comment type="caution">
    <text evidence="2">The sequence shown here is derived from an EMBL/GenBank/DDBJ whole genome shotgun (WGS) entry which is preliminary data.</text>
</comment>
<reference evidence="2 3" key="1">
    <citation type="submission" date="2016-08" db="EMBL/GenBank/DDBJ databases">
        <title>A Parts List for Fungal Cellulosomes Revealed by Comparative Genomics.</title>
        <authorList>
            <consortium name="DOE Joint Genome Institute"/>
            <person name="Haitjema C.H."/>
            <person name="Gilmore S.P."/>
            <person name="Henske J.K."/>
            <person name="Solomon K.V."/>
            <person name="De Groot R."/>
            <person name="Kuo A."/>
            <person name="Mondo S.J."/>
            <person name="Salamov A.A."/>
            <person name="Labutti K."/>
            <person name="Zhao Z."/>
            <person name="Chiniquy J."/>
            <person name="Barry K."/>
            <person name="Brewer H.M."/>
            <person name="Purvine S.O."/>
            <person name="Wright A.T."/>
            <person name="Boxma B."/>
            <person name="Van Alen T."/>
            <person name="Hackstein J.H."/>
            <person name="Baker S.E."/>
            <person name="Grigoriev I.V."/>
            <person name="O'Malley M.A."/>
        </authorList>
    </citation>
    <scope>NUCLEOTIDE SEQUENCE [LARGE SCALE GENOMIC DNA]</scope>
    <source>
        <strain evidence="2 3">S4</strain>
    </source>
</reference>
<keyword evidence="3" id="KW-1185">Reference proteome</keyword>
<gene>
    <name evidence="2" type="ORF">BCR32DRAFT_249938</name>
</gene>
<evidence type="ECO:0000313" key="2">
    <source>
        <dbReference type="EMBL" id="ORX73454.1"/>
    </source>
</evidence>